<accession>A0A1I7ZMI6</accession>
<evidence type="ECO:0000313" key="1">
    <source>
        <dbReference type="Proteomes" id="UP000095287"/>
    </source>
</evidence>
<evidence type="ECO:0000313" key="2">
    <source>
        <dbReference type="WBParaSite" id="L893_g27783.t1"/>
    </source>
</evidence>
<name>A0A1I7ZMI6_9BILA</name>
<organism evidence="1 2">
    <name type="scientific">Steinernema glaseri</name>
    <dbReference type="NCBI Taxonomy" id="37863"/>
    <lineage>
        <taxon>Eukaryota</taxon>
        <taxon>Metazoa</taxon>
        <taxon>Ecdysozoa</taxon>
        <taxon>Nematoda</taxon>
        <taxon>Chromadorea</taxon>
        <taxon>Rhabditida</taxon>
        <taxon>Tylenchina</taxon>
        <taxon>Panagrolaimomorpha</taxon>
        <taxon>Strongyloidoidea</taxon>
        <taxon>Steinernematidae</taxon>
        <taxon>Steinernema</taxon>
    </lineage>
</organism>
<reference evidence="2" key="1">
    <citation type="submission" date="2016-11" db="UniProtKB">
        <authorList>
            <consortium name="WormBaseParasite"/>
        </authorList>
    </citation>
    <scope>IDENTIFICATION</scope>
</reference>
<dbReference type="Proteomes" id="UP000095287">
    <property type="component" value="Unplaced"/>
</dbReference>
<keyword evidence="1" id="KW-1185">Reference proteome</keyword>
<sequence length="99" mass="11467">MLPHQRHQSASSLNGFLMSGGSQPFLANPVPGESVSAQIRDEIQRFESVHPCLYTLYDLVDMVKCPRLQDQLRQMAVHIEGWFFVRFFYTVSNWSLKYS</sequence>
<proteinExistence type="predicted"/>
<dbReference type="AlphaFoldDB" id="A0A1I7ZMI6"/>
<dbReference type="WBParaSite" id="L893_g27783.t1">
    <property type="protein sequence ID" value="L893_g27783.t1"/>
    <property type="gene ID" value="L893_g27783"/>
</dbReference>
<protein>
    <submittedName>
        <fullName evidence="2">Ras-GEF domain-containing protein</fullName>
    </submittedName>
</protein>